<comment type="similarity">
    <text evidence="1">Belongs to the paxM FAD-dependent monooxygenase family.</text>
</comment>
<evidence type="ECO:0000256" key="2">
    <source>
        <dbReference type="ARBA" id="ARBA00022630"/>
    </source>
</evidence>
<feature type="transmembrane region" description="Helical" evidence="6">
    <location>
        <begin position="6"/>
        <end position="26"/>
    </location>
</feature>
<keyword evidence="2" id="KW-0285">Flavoprotein</keyword>
<evidence type="ECO:0000256" key="3">
    <source>
        <dbReference type="ARBA" id="ARBA00022827"/>
    </source>
</evidence>
<dbReference type="InterPro" id="IPR050493">
    <property type="entry name" value="FAD-dep_Monooxygenase_BioMet"/>
</dbReference>
<dbReference type="PRINTS" id="PR00420">
    <property type="entry name" value="RNGMNOXGNASE"/>
</dbReference>
<dbReference type="Proteomes" id="UP000799772">
    <property type="component" value="Unassembled WGS sequence"/>
</dbReference>
<sequence>MQSPLTVIIVGGGIGGLSAAIALRGAGHSIKIIERSSFLDEVGAAVTLFPNAVRILDSWGLDHAKAHFTKFRGIGAFSAQTLQDLRVKVFTDYEAKFGTPRVNAHRVDLHSALKELATTEDGPGSPATIQLSCPVVSYDAKNGTVKLADGSEERADLIIAADGVHSQAATHILGYNAPATVSRSTVIRFLIPTETILKDPLTEPLLESGPGFWSTYAAADRKRYIVRYPCRDDTLQNFGMYVLRDLNNTTEKAGFRLKADRNALRQAMDGFHPTLLALCDKAAEILPLWICAEREPLPRCYRGRMVLIGDASHPMLPHRGQGAAASIEDAAALGELFKDVQSSELEVIESKLKMFQDVRLNRASATQILSHENFFGDPINGPKQRLLKFLPESELCQNAGQMDAWFSQYDVVRDIQRTMGERQHATAAA</sequence>
<keyword evidence="6" id="KW-0472">Membrane</keyword>
<feature type="domain" description="FAD-binding" evidence="7">
    <location>
        <begin position="6"/>
        <end position="338"/>
    </location>
</feature>
<proteinExistence type="inferred from homology"/>
<reference evidence="8" key="1">
    <citation type="journal article" date="2020" name="Stud. Mycol.">
        <title>101 Dothideomycetes genomes: a test case for predicting lifestyles and emergence of pathogens.</title>
        <authorList>
            <person name="Haridas S."/>
            <person name="Albert R."/>
            <person name="Binder M."/>
            <person name="Bloem J."/>
            <person name="Labutti K."/>
            <person name="Salamov A."/>
            <person name="Andreopoulos B."/>
            <person name="Baker S."/>
            <person name="Barry K."/>
            <person name="Bills G."/>
            <person name="Bluhm B."/>
            <person name="Cannon C."/>
            <person name="Castanera R."/>
            <person name="Culley D."/>
            <person name="Daum C."/>
            <person name="Ezra D."/>
            <person name="Gonzalez J."/>
            <person name="Henrissat B."/>
            <person name="Kuo A."/>
            <person name="Liang C."/>
            <person name="Lipzen A."/>
            <person name="Lutzoni F."/>
            <person name="Magnuson J."/>
            <person name="Mondo S."/>
            <person name="Nolan M."/>
            <person name="Ohm R."/>
            <person name="Pangilinan J."/>
            <person name="Park H.-J."/>
            <person name="Ramirez L."/>
            <person name="Alfaro M."/>
            <person name="Sun H."/>
            <person name="Tritt A."/>
            <person name="Yoshinaga Y."/>
            <person name="Zwiers L.-H."/>
            <person name="Turgeon B."/>
            <person name="Goodwin S."/>
            <person name="Spatafora J."/>
            <person name="Crous P."/>
            <person name="Grigoriev I."/>
        </authorList>
    </citation>
    <scope>NUCLEOTIDE SEQUENCE</scope>
    <source>
        <strain evidence="8">CBS 133067</strain>
    </source>
</reference>
<evidence type="ECO:0000256" key="5">
    <source>
        <dbReference type="ARBA" id="ARBA00023033"/>
    </source>
</evidence>
<evidence type="ECO:0000259" key="7">
    <source>
        <dbReference type="Pfam" id="PF01494"/>
    </source>
</evidence>
<keyword evidence="5" id="KW-0503">Monooxygenase</keyword>
<dbReference type="GO" id="GO:0004497">
    <property type="term" value="F:monooxygenase activity"/>
    <property type="evidence" value="ECO:0007669"/>
    <property type="project" value="UniProtKB-KW"/>
</dbReference>
<accession>A0A9P4I781</accession>
<dbReference type="OrthoDB" id="9993796at2759"/>
<comment type="caution">
    <text evidence="8">The sequence shown here is derived from an EMBL/GenBank/DDBJ whole genome shotgun (WGS) entry which is preliminary data.</text>
</comment>
<evidence type="ECO:0000256" key="6">
    <source>
        <dbReference type="SAM" id="Phobius"/>
    </source>
</evidence>
<keyword evidence="6" id="KW-0812">Transmembrane</keyword>
<dbReference type="SUPFAM" id="SSF51905">
    <property type="entry name" value="FAD/NAD(P)-binding domain"/>
    <property type="match status" value="1"/>
</dbReference>
<keyword evidence="6" id="KW-1133">Transmembrane helix</keyword>
<evidence type="ECO:0000256" key="1">
    <source>
        <dbReference type="ARBA" id="ARBA00007992"/>
    </source>
</evidence>
<evidence type="ECO:0000256" key="4">
    <source>
        <dbReference type="ARBA" id="ARBA00023002"/>
    </source>
</evidence>
<gene>
    <name evidence="8" type="ORF">NA57DRAFT_61412</name>
</gene>
<dbReference type="SUPFAM" id="SSF54373">
    <property type="entry name" value="FAD-linked reductases, C-terminal domain"/>
    <property type="match status" value="1"/>
</dbReference>
<keyword evidence="9" id="KW-1185">Reference proteome</keyword>
<organism evidence="8 9">
    <name type="scientific">Rhizodiscina lignyota</name>
    <dbReference type="NCBI Taxonomy" id="1504668"/>
    <lineage>
        <taxon>Eukaryota</taxon>
        <taxon>Fungi</taxon>
        <taxon>Dikarya</taxon>
        <taxon>Ascomycota</taxon>
        <taxon>Pezizomycotina</taxon>
        <taxon>Dothideomycetes</taxon>
        <taxon>Pleosporomycetidae</taxon>
        <taxon>Aulographales</taxon>
        <taxon>Rhizodiscinaceae</taxon>
        <taxon>Rhizodiscina</taxon>
    </lineage>
</organism>
<name>A0A9P4I781_9PEZI</name>
<dbReference type="GO" id="GO:0071949">
    <property type="term" value="F:FAD binding"/>
    <property type="evidence" value="ECO:0007669"/>
    <property type="project" value="InterPro"/>
</dbReference>
<dbReference type="Pfam" id="PF01494">
    <property type="entry name" value="FAD_binding_3"/>
    <property type="match status" value="1"/>
</dbReference>
<dbReference type="Gene3D" id="3.50.50.60">
    <property type="entry name" value="FAD/NAD(P)-binding domain"/>
    <property type="match status" value="1"/>
</dbReference>
<evidence type="ECO:0000313" key="8">
    <source>
        <dbReference type="EMBL" id="KAF2093709.1"/>
    </source>
</evidence>
<dbReference type="InterPro" id="IPR036188">
    <property type="entry name" value="FAD/NAD-bd_sf"/>
</dbReference>
<keyword evidence="3" id="KW-0274">FAD</keyword>
<keyword evidence="4" id="KW-0560">Oxidoreductase</keyword>
<protein>
    <submittedName>
        <fullName evidence="8">Salicylate hydroxylase-like protein</fullName>
    </submittedName>
</protein>
<dbReference type="PANTHER" id="PTHR13789">
    <property type="entry name" value="MONOOXYGENASE"/>
    <property type="match status" value="1"/>
</dbReference>
<dbReference type="EMBL" id="ML978137">
    <property type="protein sequence ID" value="KAF2093709.1"/>
    <property type="molecule type" value="Genomic_DNA"/>
</dbReference>
<evidence type="ECO:0000313" key="9">
    <source>
        <dbReference type="Proteomes" id="UP000799772"/>
    </source>
</evidence>
<dbReference type="PANTHER" id="PTHR13789:SF215">
    <property type="entry name" value="FAD-BINDING DOMAIN-CONTAINING PROTEIN-RELATED"/>
    <property type="match status" value="1"/>
</dbReference>
<dbReference type="InterPro" id="IPR002938">
    <property type="entry name" value="FAD-bd"/>
</dbReference>
<dbReference type="AlphaFoldDB" id="A0A9P4I781"/>